<accession>A0A0N8KEI6</accession>
<evidence type="ECO:0000313" key="2">
    <source>
        <dbReference type="EMBL" id="KPQ11442.1"/>
    </source>
</evidence>
<keyword evidence="1" id="KW-0812">Transmembrane</keyword>
<feature type="transmembrane region" description="Helical" evidence="1">
    <location>
        <begin position="66"/>
        <end position="89"/>
    </location>
</feature>
<feature type="transmembrane region" description="Helical" evidence="1">
    <location>
        <begin position="95"/>
        <end position="115"/>
    </location>
</feature>
<organism evidence="2 3">
    <name type="scientific">Algoriphagus marincola HL-49</name>
    <dbReference type="NCBI Taxonomy" id="1305737"/>
    <lineage>
        <taxon>Bacteria</taxon>
        <taxon>Pseudomonadati</taxon>
        <taxon>Bacteroidota</taxon>
        <taxon>Cytophagia</taxon>
        <taxon>Cytophagales</taxon>
        <taxon>Cyclobacteriaceae</taxon>
        <taxon>Algoriphagus</taxon>
    </lineage>
</organism>
<dbReference type="OrthoDB" id="826327at2"/>
<sequence>MDTTEKIIGHFLNQIDDKDFDLSHVRKVLEKENYPESEIREVIKELDNVLQLRAFEKSNRSNADNLIIVGVVLTVFGLVVTLGTFTGLIPSGNSFLLAYGPILGGISILVSAYFSKKKKGPTNRKFIKRSP</sequence>
<evidence type="ECO:0000313" key="3">
    <source>
        <dbReference type="Proteomes" id="UP000050421"/>
    </source>
</evidence>
<comment type="caution">
    <text evidence="2">The sequence shown here is derived from an EMBL/GenBank/DDBJ whole genome shotgun (WGS) entry which is preliminary data.</text>
</comment>
<protein>
    <submittedName>
        <fullName evidence="2">Uncharacterized protein</fullName>
    </submittedName>
</protein>
<gene>
    <name evidence="2" type="ORF">HLUCCX10_15185</name>
</gene>
<evidence type="ECO:0000256" key="1">
    <source>
        <dbReference type="SAM" id="Phobius"/>
    </source>
</evidence>
<reference evidence="2 3" key="1">
    <citation type="submission" date="2015-09" db="EMBL/GenBank/DDBJ databases">
        <title>Identification and resolution of microdiversity through metagenomic sequencing of parallel consortia.</title>
        <authorList>
            <person name="Nelson W.C."/>
            <person name="Romine M.F."/>
            <person name="Lindemann S.R."/>
        </authorList>
    </citation>
    <scope>NUCLEOTIDE SEQUENCE [LARGE SCALE GENOMIC DNA]</scope>
    <source>
        <strain evidence="2">HL-49</strain>
    </source>
</reference>
<keyword evidence="1" id="KW-1133">Transmembrane helix</keyword>
<dbReference type="PATRIC" id="fig|1305737.6.peg.129"/>
<proteinExistence type="predicted"/>
<name>A0A0N8KEI6_9BACT</name>
<dbReference type="AlphaFoldDB" id="A0A0N8KEI6"/>
<dbReference type="EMBL" id="LJXT01000121">
    <property type="protein sequence ID" value="KPQ11442.1"/>
    <property type="molecule type" value="Genomic_DNA"/>
</dbReference>
<keyword evidence="1" id="KW-0472">Membrane</keyword>
<dbReference type="Proteomes" id="UP000050421">
    <property type="component" value="Unassembled WGS sequence"/>
</dbReference>